<dbReference type="GeneID" id="87831678"/>
<organism evidence="3 4">
    <name type="scientific">Parathielavia appendiculata</name>
    <dbReference type="NCBI Taxonomy" id="2587402"/>
    <lineage>
        <taxon>Eukaryota</taxon>
        <taxon>Fungi</taxon>
        <taxon>Dikarya</taxon>
        <taxon>Ascomycota</taxon>
        <taxon>Pezizomycotina</taxon>
        <taxon>Sordariomycetes</taxon>
        <taxon>Sordariomycetidae</taxon>
        <taxon>Sordariales</taxon>
        <taxon>Chaetomiaceae</taxon>
        <taxon>Parathielavia</taxon>
    </lineage>
</organism>
<evidence type="ECO:0000259" key="2">
    <source>
        <dbReference type="Pfam" id="PF13460"/>
    </source>
</evidence>
<proteinExistence type="inferred from homology"/>
<gene>
    <name evidence="3" type="ORF">N657DRAFT_658579</name>
</gene>
<dbReference type="Proteomes" id="UP001302602">
    <property type="component" value="Unassembled WGS sequence"/>
</dbReference>
<protein>
    <submittedName>
        <fullName evidence="3">NAD(P)-binding protein</fullName>
    </submittedName>
</protein>
<dbReference type="PANTHER" id="PTHR43355">
    <property type="entry name" value="FLAVIN REDUCTASE (NADPH)"/>
    <property type="match status" value="1"/>
</dbReference>
<reference evidence="3" key="1">
    <citation type="journal article" date="2023" name="Mol. Phylogenet. Evol.">
        <title>Genome-scale phylogeny and comparative genomics of the fungal order Sordariales.</title>
        <authorList>
            <person name="Hensen N."/>
            <person name="Bonometti L."/>
            <person name="Westerberg I."/>
            <person name="Brannstrom I.O."/>
            <person name="Guillou S."/>
            <person name="Cros-Aarteil S."/>
            <person name="Calhoun S."/>
            <person name="Haridas S."/>
            <person name="Kuo A."/>
            <person name="Mondo S."/>
            <person name="Pangilinan J."/>
            <person name="Riley R."/>
            <person name="LaButti K."/>
            <person name="Andreopoulos B."/>
            <person name="Lipzen A."/>
            <person name="Chen C."/>
            <person name="Yan M."/>
            <person name="Daum C."/>
            <person name="Ng V."/>
            <person name="Clum A."/>
            <person name="Steindorff A."/>
            <person name="Ohm R.A."/>
            <person name="Martin F."/>
            <person name="Silar P."/>
            <person name="Natvig D.O."/>
            <person name="Lalanne C."/>
            <person name="Gautier V."/>
            <person name="Ament-Velasquez S.L."/>
            <person name="Kruys A."/>
            <person name="Hutchinson M.I."/>
            <person name="Powell A.J."/>
            <person name="Barry K."/>
            <person name="Miller A.N."/>
            <person name="Grigoriev I.V."/>
            <person name="Debuchy R."/>
            <person name="Gladieux P."/>
            <person name="Hiltunen Thoren M."/>
            <person name="Johannesson H."/>
        </authorList>
    </citation>
    <scope>NUCLEOTIDE SEQUENCE</scope>
    <source>
        <strain evidence="3">CBS 731.68</strain>
    </source>
</reference>
<dbReference type="InterPro" id="IPR051606">
    <property type="entry name" value="Polyketide_Oxido-like"/>
</dbReference>
<evidence type="ECO:0000313" key="3">
    <source>
        <dbReference type="EMBL" id="KAK4120243.1"/>
    </source>
</evidence>
<dbReference type="Pfam" id="PF13460">
    <property type="entry name" value="NAD_binding_10"/>
    <property type="match status" value="1"/>
</dbReference>
<dbReference type="InterPro" id="IPR036291">
    <property type="entry name" value="NAD(P)-bd_dom_sf"/>
</dbReference>
<accession>A0AAN6TTA0</accession>
<comment type="caution">
    <text evidence="3">The sequence shown here is derived from an EMBL/GenBank/DDBJ whole genome shotgun (WGS) entry which is preliminary data.</text>
</comment>
<dbReference type="InterPro" id="IPR016040">
    <property type="entry name" value="NAD(P)-bd_dom"/>
</dbReference>
<dbReference type="GO" id="GO:0004074">
    <property type="term" value="F:biliverdin reductase [NAD(P)H] activity"/>
    <property type="evidence" value="ECO:0007669"/>
    <property type="project" value="TreeGrafter"/>
</dbReference>
<dbReference type="SUPFAM" id="SSF51735">
    <property type="entry name" value="NAD(P)-binding Rossmann-fold domains"/>
    <property type="match status" value="1"/>
</dbReference>
<dbReference type="GO" id="GO:0042602">
    <property type="term" value="F:riboflavin reductase (NADPH) activity"/>
    <property type="evidence" value="ECO:0007669"/>
    <property type="project" value="TreeGrafter"/>
</dbReference>
<evidence type="ECO:0000313" key="4">
    <source>
        <dbReference type="Proteomes" id="UP001302602"/>
    </source>
</evidence>
<sequence>MSIPKRTILFLGATGGVGLSALRRSLAADHTCIALCRNPSKLASAFPSSNPPPNLHLVEGNAHDADTLARCLRDPSSSDDRSSPVHVVDTVVFSIGALPTLTGMTDPHVCEKGMTALLEAVRRVREEDKNNEWRGKKLRLVAVSTTGISQHVRDVPLLFLPLYKILLHTPHKDKVAMERLVMGSGAEEGVEWTIVRGSLYTSGPATEGLVREGMEDPVSGVVEEGIPVGYTISREDVGKWVFENVIQGGGRWIGKAAVITY</sequence>
<feature type="domain" description="NAD(P)-binding" evidence="2">
    <location>
        <begin position="12"/>
        <end position="243"/>
    </location>
</feature>
<keyword evidence="4" id="KW-1185">Reference proteome</keyword>
<dbReference type="EMBL" id="MU853240">
    <property type="protein sequence ID" value="KAK4120243.1"/>
    <property type="molecule type" value="Genomic_DNA"/>
</dbReference>
<dbReference type="RefSeq" id="XP_062644014.1">
    <property type="nucleotide sequence ID" value="XM_062794909.1"/>
</dbReference>
<dbReference type="PANTHER" id="PTHR43355:SF2">
    <property type="entry name" value="FLAVIN REDUCTASE (NADPH)"/>
    <property type="match status" value="1"/>
</dbReference>
<name>A0AAN6TTA0_9PEZI</name>
<dbReference type="AlphaFoldDB" id="A0AAN6TTA0"/>
<comment type="similarity">
    <text evidence="1">Belongs to the avfA family.</text>
</comment>
<reference evidence="3" key="2">
    <citation type="submission" date="2023-05" db="EMBL/GenBank/DDBJ databases">
        <authorList>
            <consortium name="Lawrence Berkeley National Laboratory"/>
            <person name="Steindorff A."/>
            <person name="Hensen N."/>
            <person name="Bonometti L."/>
            <person name="Westerberg I."/>
            <person name="Brannstrom I.O."/>
            <person name="Guillou S."/>
            <person name="Cros-Aarteil S."/>
            <person name="Calhoun S."/>
            <person name="Haridas S."/>
            <person name="Kuo A."/>
            <person name="Mondo S."/>
            <person name="Pangilinan J."/>
            <person name="Riley R."/>
            <person name="Labutti K."/>
            <person name="Andreopoulos B."/>
            <person name="Lipzen A."/>
            <person name="Chen C."/>
            <person name="Yanf M."/>
            <person name="Daum C."/>
            <person name="Ng V."/>
            <person name="Clum A."/>
            <person name="Ohm R."/>
            <person name="Martin F."/>
            <person name="Silar P."/>
            <person name="Natvig D."/>
            <person name="Lalanne C."/>
            <person name="Gautier V."/>
            <person name="Ament-Velasquez S.L."/>
            <person name="Kruys A."/>
            <person name="Hutchinson M.I."/>
            <person name="Powell A.J."/>
            <person name="Barry K."/>
            <person name="Miller A.N."/>
            <person name="Grigoriev I.V."/>
            <person name="Debuchy R."/>
            <person name="Gladieux P."/>
            <person name="Thoren M.H."/>
            <person name="Johannesson H."/>
        </authorList>
    </citation>
    <scope>NUCLEOTIDE SEQUENCE</scope>
    <source>
        <strain evidence="3">CBS 731.68</strain>
    </source>
</reference>
<evidence type="ECO:0000256" key="1">
    <source>
        <dbReference type="ARBA" id="ARBA00038376"/>
    </source>
</evidence>
<dbReference type="Gene3D" id="3.40.50.720">
    <property type="entry name" value="NAD(P)-binding Rossmann-like Domain"/>
    <property type="match status" value="1"/>
</dbReference>